<dbReference type="Pfam" id="PF14226">
    <property type="entry name" value="DIOX_N"/>
    <property type="match status" value="1"/>
</dbReference>
<dbReference type="PANTHER" id="PTHR10209">
    <property type="entry name" value="OXIDOREDUCTASE, 2OG-FE II OXYGENASE FAMILY PROTEIN"/>
    <property type="match status" value="1"/>
</dbReference>
<keyword evidence="6" id="KW-1185">Reference proteome</keyword>
<dbReference type="GO" id="GO:0046872">
    <property type="term" value="F:metal ion binding"/>
    <property type="evidence" value="ECO:0007669"/>
    <property type="project" value="UniProtKB-KW"/>
</dbReference>
<name>U1HK91_ENDPU</name>
<dbReference type="InterPro" id="IPR026992">
    <property type="entry name" value="DIOX_N"/>
</dbReference>
<gene>
    <name evidence="5" type="ORF">EPUS_09485</name>
</gene>
<dbReference type="GO" id="GO:0016491">
    <property type="term" value="F:oxidoreductase activity"/>
    <property type="evidence" value="ECO:0007669"/>
    <property type="project" value="UniProtKB-KW"/>
</dbReference>
<sequence length="247" mass="28222">MVANDALIEAFQAGLATHFLRIQDQSFPSELHDRMCDMTLDAFAWPPEVKSAMSMANSKHFLGFTGRGDELTNDHVDNREVFDFVLESNQAAQAYPGQRHTEYGLLTGCNQWPDPSIIGEDFRLTVEQYMCHMRKVYLKVMEQLEIALDLPIKALRKLDTPDALHRLKLIKYIPENEFAGTWKTKQGVGAHQDESGWLTFVQEIDEPGLQVHLRSGKEWIEVPFGPNTWGVNFGYSAVRHIEMRSCH</sequence>
<feature type="domain" description="Non-haem dioxygenase N-terminal" evidence="4">
    <location>
        <begin position="19"/>
        <end position="114"/>
    </location>
</feature>
<protein>
    <recommendedName>
        <fullName evidence="4">Non-haem dioxygenase N-terminal domain-containing protein</fullName>
    </recommendedName>
</protein>
<evidence type="ECO:0000313" key="6">
    <source>
        <dbReference type="Proteomes" id="UP000019373"/>
    </source>
</evidence>
<dbReference type="eggNOG" id="KOG0143">
    <property type="taxonomic scope" value="Eukaryota"/>
</dbReference>
<dbReference type="OMA" id="MSMANSK"/>
<dbReference type="Proteomes" id="UP000019373">
    <property type="component" value="Unassembled WGS sequence"/>
</dbReference>
<dbReference type="InterPro" id="IPR027443">
    <property type="entry name" value="IPNS-like_sf"/>
</dbReference>
<dbReference type="AlphaFoldDB" id="U1HK91"/>
<evidence type="ECO:0000256" key="1">
    <source>
        <dbReference type="ARBA" id="ARBA00022723"/>
    </source>
</evidence>
<dbReference type="PANTHER" id="PTHR10209:SF885">
    <property type="entry name" value="2OG-FE(II) OXYGENASE FAMILY, PUTATIVE (AFU_ORTHOLOGUE AFUA_2G00750)-RELATED"/>
    <property type="match status" value="1"/>
</dbReference>
<keyword evidence="2" id="KW-0560">Oxidoreductase</keyword>
<dbReference type="GeneID" id="19244276"/>
<dbReference type="EMBL" id="KE721426">
    <property type="protein sequence ID" value="ERF69364.1"/>
    <property type="molecule type" value="Genomic_DNA"/>
</dbReference>
<dbReference type="Gene3D" id="2.60.120.330">
    <property type="entry name" value="B-lactam Antibiotic, Isopenicillin N Synthase, Chain"/>
    <property type="match status" value="1"/>
</dbReference>
<organism evidence="5 6">
    <name type="scientific">Endocarpon pusillum (strain Z07020 / HMAS-L-300199)</name>
    <name type="common">Lichen-forming fungus</name>
    <dbReference type="NCBI Taxonomy" id="1263415"/>
    <lineage>
        <taxon>Eukaryota</taxon>
        <taxon>Fungi</taxon>
        <taxon>Dikarya</taxon>
        <taxon>Ascomycota</taxon>
        <taxon>Pezizomycotina</taxon>
        <taxon>Eurotiomycetes</taxon>
        <taxon>Chaetothyriomycetidae</taxon>
        <taxon>Verrucariales</taxon>
        <taxon>Verrucariaceae</taxon>
        <taxon>Endocarpon</taxon>
    </lineage>
</organism>
<evidence type="ECO:0000256" key="3">
    <source>
        <dbReference type="ARBA" id="ARBA00023004"/>
    </source>
</evidence>
<dbReference type="OrthoDB" id="627829at2759"/>
<keyword evidence="3" id="KW-0408">Iron</keyword>
<dbReference type="HOGENOM" id="CLU_1124529_0_0_1"/>
<dbReference type="RefSeq" id="XP_007804989.1">
    <property type="nucleotide sequence ID" value="XM_007806798.1"/>
</dbReference>
<evidence type="ECO:0000313" key="5">
    <source>
        <dbReference type="EMBL" id="ERF69364.1"/>
    </source>
</evidence>
<keyword evidence="1" id="KW-0479">Metal-binding</keyword>
<dbReference type="SUPFAM" id="SSF51197">
    <property type="entry name" value="Clavaminate synthase-like"/>
    <property type="match status" value="1"/>
</dbReference>
<evidence type="ECO:0000259" key="4">
    <source>
        <dbReference type="Pfam" id="PF14226"/>
    </source>
</evidence>
<accession>U1HK91</accession>
<evidence type="ECO:0000256" key="2">
    <source>
        <dbReference type="ARBA" id="ARBA00023002"/>
    </source>
</evidence>
<reference evidence="6" key="1">
    <citation type="journal article" date="2014" name="BMC Genomics">
        <title>Genome characteristics reveal the impact of lichenization on lichen-forming fungus Endocarpon pusillum Hedwig (Verrucariales, Ascomycota).</title>
        <authorList>
            <person name="Wang Y.-Y."/>
            <person name="Liu B."/>
            <person name="Zhang X.-Y."/>
            <person name="Zhou Q.-M."/>
            <person name="Zhang T."/>
            <person name="Li H."/>
            <person name="Yu Y.-F."/>
            <person name="Zhang X.-L."/>
            <person name="Hao X.-Y."/>
            <person name="Wang M."/>
            <person name="Wang L."/>
            <person name="Wei J.-C."/>
        </authorList>
    </citation>
    <scope>NUCLEOTIDE SEQUENCE [LARGE SCALE GENOMIC DNA]</scope>
    <source>
        <strain evidence="6">Z07020 / HMAS-L-300199</strain>
    </source>
</reference>
<proteinExistence type="predicted"/>